<organism evidence="2 3">
    <name type="scientific">Trichomonas vaginalis (strain ATCC PRA-98 / G3)</name>
    <dbReference type="NCBI Taxonomy" id="412133"/>
    <lineage>
        <taxon>Eukaryota</taxon>
        <taxon>Metamonada</taxon>
        <taxon>Parabasalia</taxon>
        <taxon>Trichomonadida</taxon>
        <taxon>Trichomonadidae</taxon>
        <taxon>Trichomonas</taxon>
    </lineage>
</organism>
<dbReference type="RefSeq" id="XP_001307187.1">
    <property type="nucleotide sequence ID" value="XM_001307186.1"/>
</dbReference>
<proteinExistence type="predicted"/>
<dbReference type="VEuPathDB" id="TrichDB:TVAGG3_0907780"/>
<sequence length="266" mass="30905">MNGVIDKHTKDNLDFLLIGAKPLISSAKPIKRELEEPEEITEEDFKGFPEPTVSIKRTRPKTAQSLKDPLPKSRTMDTPSYNRLKKDLNSQRNVQDFLMVHEANQKRKSDQMHQDWEEQYMEKFDNRMKKQLSGRNYKTFRRSQSRAYTSLSARTMTEMLYHDEPEQVPFVRVSTSGLGDRVHVASLNAKKERELTRTISSLSARKPVDDEPEMAMTSRPELNKISRLYETKFAGAEEKIPPKGKKYFKQQNSSRITQTISNLSNY</sequence>
<dbReference type="InParanoid" id="A2FLH4"/>
<keyword evidence="3" id="KW-1185">Reference proteome</keyword>
<gene>
    <name evidence="2" type="ORF">TVAG_480740</name>
</gene>
<dbReference type="AlphaFoldDB" id="A2FLH4"/>
<dbReference type="SMR" id="A2FLH4"/>
<feature type="region of interest" description="Disordered" evidence="1">
    <location>
        <begin position="34"/>
        <end position="82"/>
    </location>
</feature>
<protein>
    <submittedName>
        <fullName evidence="2">Uncharacterized protein</fullName>
    </submittedName>
</protein>
<dbReference type="EMBL" id="DS113868">
    <property type="protein sequence ID" value="EAX94257.1"/>
    <property type="molecule type" value="Genomic_DNA"/>
</dbReference>
<dbReference type="KEGG" id="tva:4751986"/>
<evidence type="ECO:0000256" key="1">
    <source>
        <dbReference type="SAM" id="MobiDB-lite"/>
    </source>
</evidence>
<reference evidence="2" key="1">
    <citation type="submission" date="2006-10" db="EMBL/GenBank/DDBJ databases">
        <authorList>
            <person name="Amadeo P."/>
            <person name="Zhao Q."/>
            <person name="Wortman J."/>
            <person name="Fraser-Liggett C."/>
            <person name="Carlton J."/>
        </authorList>
    </citation>
    <scope>NUCLEOTIDE SEQUENCE</scope>
    <source>
        <strain evidence="2">G3</strain>
    </source>
</reference>
<dbReference type="VEuPathDB" id="TrichDB:TVAG_480740"/>
<accession>A2FLH4</accession>
<name>A2FLH4_TRIV3</name>
<reference evidence="2" key="2">
    <citation type="journal article" date="2007" name="Science">
        <title>Draft genome sequence of the sexually transmitted pathogen Trichomonas vaginalis.</title>
        <authorList>
            <person name="Carlton J.M."/>
            <person name="Hirt R.P."/>
            <person name="Silva J.C."/>
            <person name="Delcher A.L."/>
            <person name="Schatz M."/>
            <person name="Zhao Q."/>
            <person name="Wortman J.R."/>
            <person name="Bidwell S.L."/>
            <person name="Alsmark U.C.M."/>
            <person name="Besteiro S."/>
            <person name="Sicheritz-Ponten T."/>
            <person name="Noel C.J."/>
            <person name="Dacks J.B."/>
            <person name="Foster P.G."/>
            <person name="Simillion C."/>
            <person name="Van de Peer Y."/>
            <person name="Miranda-Saavedra D."/>
            <person name="Barton G.J."/>
            <person name="Westrop G.D."/>
            <person name="Mueller S."/>
            <person name="Dessi D."/>
            <person name="Fiori P.L."/>
            <person name="Ren Q."/>
            <person name="Paulsen I."/>
            <person name="Zhang H."/>
            <person name="Bastida-Corcuera F.D."/>
            <person name="Simoes-Barbosa A."/>
            <person name="Brown M.T."/>
            <person name="Hayes R.D."/>
            <person name="Mukherjee M."/>
            <person name="Okumura C.Y."/>
            <person name="Schneider R."/>
            <person name="Smith A.J."/>
            <person name="Vanacova S."/>
            <person name="Villalvazo M."/>
            <person name="Haas B.J."/>
            <person name="Pertea M."/>
            <person name="Feldblyum T.V."/>
            <person name="Utterback T.R."/>
            <person name="Shu C.L."/>
            <person name="Osoegawa K."/>
            <person name="de Jong P.J."/>
            <person name="Hrdy I."/>
            <person name="Horvathova L."/>
            <person name="Zubacova Z."/>
            <person name="Dolezal P."/>
            <person name="Malik S.B."/>
            <person name="Logsdon J.M. Jr."/>
            <person name="Henze K."/>
            <person name="Gupta A."/>
            <person name="Wang C.C."/>
            <person name="Dunne R.L."/>
            <person name="Upcroft J.A."/>
            <person name="Upcroft P."/>
            <person name="White O."/>
            <person name="Salzberg S.L."/>
            <person name="Tang P."/>
            <person name="Chiu C.-H."/>
            <person name="Lee Y.-S."/>
            <person name="Embley T.M."/>
            <person name="Coombs G.H."/>
            <person name="Mottram J.C."/>
            <person name="Tachezy J."/>
            <person name="Fraser-Liggett C.M."/>
            <person name="Johnson P.J."/>
        </authorList>
    </citation>
    <scope>NUCLEOTIDE SEQUENCE [LARGE SCALE GENOMIC DNA]</scope>
    <source>
        <strain evidence="2">G3</strain>
    </source>
</reference>
<dbReference type="Proteomes" id="UP000001542">
    <property type="component" value="Unassembled WGS sequence"/>
</dbReference>
<evidence type="ECO:0000313" key="2">
    <source>
        <dbReference type="EMBL" id="EAX94257.1"/>
    </source>
</evidence>
<evidence type="ECO:0000313" key="3">
    <source>
        <dbReference type="Proteomes" id="UP000001542"/>
    </source>
</evidence>